<gene>
    <name evidence="5" type="ORF">MNB_SUP05-5-721</name>
</gene>
<dbReference type="GO" id="GO:0005525">
    <property type="term" value="F:GTP binding"/>
    <property type="evidence" value="ECO:0007669"/>
    <property type="project" value="UniProtKB-KW"/>
</dbReference>
<dbReference type="Pfam" id="PF03193">
    <property type="entry name" value="RsgA_GTPase"/>
    <property type="match status" value="1"/>
</dbReference>
<dbReference type="InterPro" id="IPR004881">
    <property type="entry name" value="Ribosome_biogen_GTPase_RsgA"/>
</dbReference>
<dbReference type="NCBIfam" id="TIGR00157">
    <property type="entry name" value="ribosome small subunit-dependent GTPase A"/>
    <property type="match status" value="1"/>
</dbReference>
<evidence type="ECO:0000256" key="2">
    <source>
        <dbReference type="ARBA" id="ARBA00023134"/>
    </source>
</evidence>
<dbReference type="InterPro" id="IPR010914">
    <property type="entry name" value="RsgA_GTPase_dom"/>
</dbReference>
<name>A0A1W1BTB8_9ZZZZ</name>
<sequence length="278" mass="32401">MQGKVLVNFGKEVLIQTQNNEKLTGFNNKKKPCVAGDNILYRVERDKAIITDRLERNSYFQHRDKTIIANLDVLILVVAINPHYEFDLINRYLIAANKYNLELRIIVNKIDLVKDFEQLFMDFITYENIGYSVDYLSQFSEDKLQIFLNSLKNKSYIFIGQSGVGKSTIINTLMPDLKLETQTLSKNNLGKHTTTITKLYPINQGFLVDSPGIREFNLENFSHQEILDGFIEFKKFKDKCKFRNCFHIDEKECGVKQAVEDGMINLKRYHSYLNLLEM</sequence>
<dbReference type="AlphaFoldDB" id="A0A1W1BTB8"/>
<evidence type="ECO:0000256" key="1">
    <source>
        <dbReference type="ARBA" id="ARBA00022741"/>
    </source>
</evidence>
<evidence type="ECO:0000313" key="5">
    <source>
        <dbReference type="EMBL" id="SFV56735.1"/>
    </source>
</evidence>
<dbReference type="PROSITE" id="PS50936">
    <property type="entry name" value="ENGC_GTPASE"/>
    <property type="match status" value="1"/>
</dbReference>
<feature type="domain" description="EngC GTPase" evidence="3">
    <location>
        <begin position="69"/>
        <end position="214"/>
    </location>
</feature>
<dbReference type="InterPro" id="IPR027417">
    <property type="entry name" value="P-loop_NTPase"/>
</dbReference>
<dbReference type="HAMAP" id="MF_01820">
    <property type="entry name" value="GTPase_RsgA"/>
    <property type="match status" value="1"/>
</dbReference>
<dbReference type="Gene3D" id="3.40.50.300">
    <property type="entry name" value="P-loop containing nucleotide triphosphate hydrolases"/>
    <property type="match status" value="1"/>
</dbReference>
<dbReference type="Gene3D" id="1.10.40.50">
    <property type="entry name" value="Probable gtpase engc, domain 3"/>
    <property type="match status" value="1"/>
</dbReference>
<keyword evidence="2" id="KW-0342">GTP-binding</keyword>
<dbReference type="InterPro" id="IPR030378">
    <property type="entry name" value="G_CP_dom"/>
</dbReference>
<organism evidence="5">
    <name type="scientific">hydrothermal vent metagenome</name>
    <dbReference type="NCBI Taxonomy" id="652676"/>
    <lineage>
        <taxon>unclassified sequences</taxon>
        <taxon>metagenomes</taxon>
        <taxon>ecological metagenomes</taxon>
    </lineage>
</organism>
<dbReference type="GO" id="GO:0003924">
    <property type="term" value="F:GTPase activity"/>
    <property type="evidence" value="ECO:0007669"/>
    <property type="project" value="InterPro"/>
</dbReference>
<keyword evidence="1" id="KW-0547">Nucleotide-binding</keyword>
<protein>
    <submittedName>
        <fullName evidence="5">Ribosome small subunit-stimulated GTPase EngC</fullName>
    </submittedName>
</protein>
<dbReference type="PANTHER" id="PTHR32120:SF11">
    <property type="entry name" value="SMALL RIBOSOMAL SUBUNIT BIOGENESIS GTPASE RSGA 1, MITOCHONDRIAL-RELATED"/>
    <property type="match status" value="1"/>
</dbReference>
<reference evidence="5" key="1">
    <citation type="submission" date="2016-10" db="EMBL/GenBank/DDBJ databases">
        <authorList>
            <person name="de Groot N.N."/>
        </authorList>
    </citation>
    <scope>NUCLEOTIDE SEQUENCE</scope>
</reference>
<accession>A0A1W1BTB8</accession>
<evidence type="ECO:0000259" key="3">
    <source>
        <dbReference type="PROSITE" id="PS50936"/>
    </source>
</evidence>
<dbReference type="PROSITE" id="PS51721">
    <property type="entry name" value="G_CP"/>
    <property type="match status" value="1"/>
</dbReference>
<dbReference type="EMBL" id="FPHJ01000018">
    <property type="protein sequence ID" value="SFV56735.1"/>
    <property type="molecule type" value="Genomic_DNA"/>
</dbReference>
<evidence type="ECO:0000259" key="4">
    <source>
        <dbReference type="PROSITE" id="PS51721"/>
    </source>
</evidence>
<dbReference type="PANTHER" id="PTHR32120">
    <property type="entry name" value="SMALL RIBOSOMAL SUBUNIT BIOGENESIS GTPASE RSGA"/>
    <property type="match status" value="1"/>
</dbReference>
<feature type="domain" description="CP-type G" evidence="4">
    <location>
        <begin position="62"/>
        <end position="216"/>
    </location>
</feature>
<proteinExistence type="inferred from homology"/>
<dbReference type="CDD" id="cd01854">
    <property type="entry name" value="YjeQ_EngC"/>
    <property type="match status" value="1"/>
</dbReference>
<dbReference type="SUPFAM" id="SSF52540">
    <property type="entry name" value="P-loop containing nucleoside triphosphate hydrolases"/>
    <property type="match status" value="1"/>
</dbReference>